<keyword evidence="1" id="KW-0472">Membrane</keyword>
<proteinExistence type="predicted"/>
<feature type="transmembrane region" description="Helical" evidence="1">
    <location>
        <begin position="115"/>
        <end position="140"/>
    </location>
</feature>
<dbReference type="EMBL" id="CP032550">
    <property type="protein sequence ID" value="QGU26361.1"/>
    <property type="molecule type" value="Genomic_DNA"/>
</dbReference>
<evidence type="ECO:0000256" key="1">
    <source>
        <dbReference type="SAM" id="Phobius"/>
    </source>
</evidence>
<organism evidence="2 3">
    <name type="scientific">Microbacterium oryzae</name>
    <dbReference type="NCBI Taxonomy" id="743009"/>
    <lineage>
        <taxon>Bacteria</taxon>
        <taxon>Bacillati</taxon>
        <taxon>Actinomycetota</taxon>
        <taxon>Actinomycetes</taxon>
        <taxon>Micrococcales</taxon>
        <taxon>Microbacteriaceae</taxon>
        <taxon>Microbacterium</taxon>
    </lineage>
</organism>
<keyword evidence="1" id="KW-0812">Transmembrane</keyword>
<feature type="transmembrane region" description="Helical" evidence="1">
    <location>
        <begin position="88"/>
        <end position="109"/>
    </location>
</feature>
<name>A0A6I6E3G6_9MICO</name>
<protein>
    <submittedName>
        <fullName evidence="2">DUF2975 domain-containing protein</fullName>
    </submittedName>
</protein>
<dbReference type="RefSeq" id="WP_156240751.1">
    <property type="nucleotide sequence ID" value="NZ_BAAAZL010000002.1"/>
</dbReference>
<keyword evidence="3" id="KW-1185">Reference proteome</keyword>
<dbReference type="InterPro" id="IPR021354">
    <property type="entry name" value="DUF2975"/>
</dbReference>
<gene>
    <name evidence="2" type="ORF">D7D94_00610</name>
</gene>
<dbReference type="OrthoDB" id="3240470at2"/>
<evidence type="ECO:0000313" key="3">
    <source>
        <dbReference type="Proteomes" id="UP000422989"/>
    </source>
</evidence>
<dbReference type="Pfam" id="PF11188">
    <property type="entry name" value="DUF2975"/>
    <property type="match status" value="1"/>
</dbReference>
<dbReference type="KEGG" id="moj:D7D94_00610"/>
<sequence>MSRATILILRVVIALALAGSLVVQIVIVPLLWADLESEALWGRITLVVIAVLWIATLQVSAVCIWQLLTRVRRGSIFSRSSFRYVDVIIGAVTASAVLAFALAVVLAPGETAPGIVGLICGAALVLGGVALIVVVMRALLKQAIDRENEARTLRDELGEVI</sequence>
<dbReference type="AlphaFoldDB" id="A0A6I6E3G6"/>
<evidence type="ECO:0000313" key="2">
    <source>
        <dbReference type="EMBL" id="QGU26361.1"/>
    </source>
</evidence>
<feature type="transmembrane region" description="Helical" evidence="1">
    <location>
        <begin position="44"/>
        <end position="68"/>
    </location>
</feature>
<feature type="transmembrane region" description="Helical" evidence="1">
    <location>
        <begin position="7"/>
        <end position="32"/>
    </location>
</feature>
<dbReference type="Proteomes" id="UP000422989">
    <property type="component" value="Chromosome"/>
</dbReference>
<reference evidence="2" key="1">
    <citation type="submission" date="2018-09" db="EMBL/GenBank/DDBJ databases">
        <title>Whole genome sequencing of Microbacterium oryzae strain MB-10T.</title>
        <authorList>
            <person name="Das S.K."/>
        </authorList>
    </citation>
    <scope>NUCLEOTIDE SEQUENCE [LARGE SCALE GENOMIC DNA]</scope>
    <source>
        <strain evidence="2">MB-10</strain>
    </source>
</reference>
<accession>A0A6I6E3G6</accession>
<keyword evidence="1" id="KW-1133">Transmembrane helix</keyword>